<evidence type="ECO:0000313" key="1">
    <source>
        <dbReference type="EMBL" id="GIG46745.1"/>
    </source>
</evidence>
<accession>A0A919PQP4</accession>
<proteinExistence type="predicted"/>
<evidence type="ECO:0000313" key="2">
    <source>
        <dbReference type="Proteomes" id="UP000660611"/>
    </source>
</evidence>
<comment type="caution">
    <text evidence="1">The sequence shown here is derived from an EMBL/GenBank/DDBJ whole genome shotgun (WGS) entry which is preliminary data.</text>
</comment>
<gene>
    <name evidence="1" type="ORF">Dsi01nite_047860</name>
</gene>
<organism evidence="1 2">
    <name type="scientific">Dactylosporangium siamense</name>
    <dbReference type="NCBI Taxonomy" id="685454"/>
    <lineage>
        <taxon>Bacteria</taxon>
        <taxon>Bacillati</taxon>
        <taxon>Actinomycetota</taxon>
        <taxon>Actinomycetes</taxon>
        <taxon>Micromonosporales</taxon>
        <taxon>Micromonosporaceae</taxon>
        <taxon>Dactylosporangium</taxon>
    </lineage>
</organism>
<dbReference type="EMBL" id="BONQ01000077">
    <property type="protein sequence ID" value="GIG46745.1"/>
    <property type="molecule type" value="Genomic_DNA"/>
</dbReference>
<keyword evidence="2" id="KW-1185">Reference proteome</keyword>
<sequence>MPLGIADQVFADVERFLADLVDPAVRNSTAGGAERILMLFGVLGELRGCRTVGAGVRGVTGGRPGVLSGLGGIVEVLLLTVDLRR</sequence>
<protein>
    <submittedName>
        <fullName evidence="1">Uncharacterized protein</fullName>
    </submittedName>
</protein>
<dbReference type="AlphaFoldDB" id="A0A919PQP4"/>
<name>A0A919PQP4_9ACTN</name>
<dbReference type="Proteomes" id="UP000660611">
    <property type="component" value="Unassembled WGS sequence"/>
</dbReference>
<reference evidence="1" key="1">
    <citation type="submission" date="2021-01" db="EMBL/GenBank/DDBJ databases">
        <title>Whole genome shotgun sequence of Dactylosporangium siamense NBRC 106093.</title>
        <authorList>
            <person name="Komaki H."/>
            <person name="Tamura T."/>
        </authorList>
    </citation>
    <scope>NUCLEOTIDE SEQUENCE</scope>
    <source>
        <strain evidence="1">NBRC 106093</strain>
    </source>
</reference>